<dbReference type="PANTHER" id="PTHR44307:SF2">
    <property type="entry name" value="PHOSPHOETHANOLAMINE METHYLTRANSFERASE ISOFORM X1"/>
    <property type="match status" value="1"/>
</dbReference>
<proteinExistence type="predicted"/>
<keyword evidence="12" id="KW-1185">Reference proteome</keyword>
<comment type="catalytic activity">
    <reaction evidence="8">
        <text>N-methylethanolamine phosphate + S-adenosyl-L-methionine = N,N-dimethylethanolamine phosphate + S-adenosyl-L-homocysteine + H(+)</text>
        <dbReference type="Rhea" id="RHEA:25321"/>
        <dbReference type="ChEBI" id="CHEBI:15378"/>
        <dbReference type="ChEBI" id="CHEBI:57781"/>
        <dbReference type="ChEBI" id="CHEBI:57856"/>
        <dbReference type="ChEBI" id="CHEBI:58641"/>
        <dbReference type="ChEBI" id="CHEBI:59789"/>
        <dbReference type="EC" id="2.1.1.103"/>
    </reaction>
    <physiologicalReaction direction="left-to-right" evidence="8">
        <dbReference type="Rhea" id="RHEA:25322"/>
    </physiologicalReaction>
</comment>
<comment type="pathway">
    <text evidence="2">Lipid metabolism.</text>
</comment>
<evidence type="ECO:0000256" key="4">
    <source>
        <dbReference type="ARBA" id="ARBA00022679"/>
    </source>
</evidence>
<reference evidence="11 12" key="1">
    <citation type="journal article" date="2024" name="Nat. Commun.">
        <title>Phylogenomics reveals the evolutionary origins of lichenization in chlorophyte algae.</title>
        <authorList>
            <person name="Puginier C."/>
            <person name="Libourel C."/>
            <person name="Otte J."/>
            <person name="Skaloud P."/>
            <person name="Haon M."/>
            <person name="Grisel S."/>
            <person name="Petersen M."/>
            <person name="Berrin J.G."/>
            <person name="Delaux P.M."/>
            <person name="Dal Grande F."/>
            <person name="Keller J."/>
        </authorList>
    </citation>
    <scope>NUCLEOTIDE SEQUENCE [LARGE SCALE GENOMIC DNA]</scope>
    <source>
        <strain evidence="11 12">SAG 2036</strain>
    </source>
</reference>
<evidence type="ECO:0000256" key="5">
    <source>
        <dbReference type="ARBA" id="ARBA00035674"/>
    </source>
</evidence>
<comment type="catalytic activity">
    <reaction evidence="6">
        <text>N,N-dimethylethanolamine phosphate + S-adenosyl-L-methionine = phosphocholine + S-adenosyl-L-homocysteine + H(+)</text>
        <dbReference type="Rhea" id="RHEA:25325"/>
        <dbReference type="ChEBI" id="CHEBI:15378"/>
        <dbReference type="ChEBI" id="CHEBI:57856"/>
        <dbReference type="ChEBI" id="CHEBI:58641"/>
        <dbReference type="ChEBI" id="CHEBI:59789"/>
        <dbReference type="ChEBI" id="CHEBI:295975"/>
        <dbReference type="EC" id="2.1.1.103"/>
    </reaction>
    <physiologicalReaction direction="left-to-right" evidence="6">
        <dbReference type="Rhea" id="RHEA:25326"/>
    </physiologicalReaction>
</comment>
<organism evidence="11 12">
    <name type="scientific">Symbiochloris irregularis</name>
    <dbReference type="NCBI Taxonomy" id="706552"/>
    <lineage>
        <taxon>Eukaryota</taxon>
        <taxon>Viridiplantae</taxon>
        <taxon>Chlorophyta</taxon>
        <taxon>core chlorophytes</taxon>
        <taxon>Trebouxiophyceae</taxon>
        <taxon>Trebouxiales</taxon>
        <taxon>Trebouxiaceae</taxon>
        <taxon>Symbiochloris</taxon>
    </lineage>
</organism>
<accession>A0AAW1P0H0</accession>
<gene>
    <name evidence="11" type="ORF">WJX73_003088</name>
</gene>
<comment type="pathway">
    <text evidence="1">Phospholipid metabolism; phosphatidylcholine biosynthesis.</text>
</comment>
<dbReference type="Proteomes" id="UP001465755">
    <property type="component" value="Unassembled WGS sequence"/>
</dbReference>
<evidence type="ECO:0000313" key="11">
    <source>
        <dbReference type="EMBL" id="KAK9800739.1"/>
    </source>
</evidence>
<sequence length="502" mass="56691">MAPSATFTEERERQKSYWTENSLEATVEAMMLDSQASVIDKEERPEVLTMLGSVEEKRIIELGAGIGRFTGALAATARSVTAVDFMDHLIKENQRTNGHRKNVRFMAADATQLDMAAGCCDVVFSNWLLMYLSDEECAKLAADALTWVGDDGVVFFRESCFKQSGDKLRKSNPTHYRNPRQYFHIFDNVEVQQADGQYARFELVSCKCVDTYVRVKQNQNQVCWKWRKVLSKESKATEFRQFLDEQQYNTNGILRYERIFGEGFVSTGGLATTEEFVKQLDLQPGQRVLDVGCGIGGGDFYMASKYGAFVHGVDLSVNMVLIALERASTHNVGHKVSFDIADVTTCEVRDGSYDVIYSRDTILHIQDKPTLFKRFLRMLKPGGKLLISDYCRSPKAPSPGFAAYIKQRGYDLHSVKDYGSMLEGAGFVEVQAEDRTWQFKECLAQEKQKALQEQAAFVKEFSQDDFNHLMQGWEDKLARVAEGEQCWGLFQAVAPLSAANEP</sequence>
<dbReference type="Pfam" id="PF13847">
    <property type="entry name" value="Methyltransf_31"/>
    <property type="match status" value="1"/>
</dbReference>
<dbReference type="InterPro" id="IPR029063">
    <property type="entry name" value="SAM-dependent_MTases_sf"/>
</dbReference>
<comment type="caution">
    <text evidence="11">The sequence shown here is derived from an EMBL/GenBank/DDBJ whole genome shotgun (WGS) entry which is preliminary data.</text>
</comment>
<protein>
    <recommendedName>
        <fullName evidence="5">phosphoethanolamine N-methyltransferase</fullName>
        <ecNumber evidence="5">2.1.1.103</ecNumber>
    </recommendedName>
</protein>
<comment type="catalytic activity">
    <reaction evidence="7">
        <text>phosphoethanolamine + S-adenosyl-L-methionine = N-methylethanolamine phosphate + S-adenosyl-L-homocysteine + H(+)</text>
        <dbReference type="Rhea" id="RHEA:20365"/>
        <dbReference type="ChEBI" id="CHEBI:15378"/>
        <dbReference type="ChEBI" id="CHEBI:57781"/>
        <dbReference type="ChEBI" id="CHEBI:57856"/>
        <dbReference type="ChEBI" id="CHEBI:58190"/>
        <dbReference type="ChEBI" id="CHEBI:59789"/>
        <dbReference type="EC" id="2.1.1.103"/>
    </reaction>
    <physiologicalReaction direction="left-to-right" evidence="7">
        <dbReference type="Rhea" id="RHEA:20366"/>
    </physiologicalReaction>
</comment>
<name>A0AAW1P0H0_9CHLO</name>
<keyword evidence="4" id="KW-0808">Transferase</keyword>
<evidence type="ECO:0000256" key="2">
    <source>
        <dbReference type="ARBA" id="ARBA00005189"/>
    </source>
</evidence>
<feature type="domain" description="Methyltransferase" evidence="9">
    <location>
        <begin position="59"/>
        <end position="151"/>
    </location>
</feature>
<evidence type="ECO:0000259" key="9">
    <source>
        <dbReference type="Pfam" id="PF13649"/>
    </source>
</evidence>
<dbReference type="SUPFAM" id="SSF53335">
    <property type="entry name" value="S-adenosyl-L-methionine-dependent methyltransferases"/>
    <property type="match status" value="2"/>
</dbReference>
<dbReference type="GO" id="GO:0000234">
    <property type="term" value="F:phosphoethanolamine N-methyltransferase activity"/>
    <property type="evidence" value="ECO:0007669"/>
    <property type="project" value="UniProtKB-EC"/>
</dbReference>
<evidence type="ECO:0000256" key="3">
    <source>
        <dbReference type="ARBA" id="ARBA00022603"/>
    </source>
</evidence>
<dbReference type="EC" id="2.1.1.103" evidence="5"/>
<evidence type="ECO:0000256" key="6">
    <source>
        <dbReference type="ARBA" id="ARBA00047619"/>
    </source>
</evidence>
<dbReference type="PANTHER" id="PTHR44307">
    <property type="entry name" value="PHOSPHOETHANOLAMINE METHYLTRANSFERASE"/>
    <property type="match status" value="1"/>
</dbReference>
<dbReference type="Gene3D" id="3.40.50.150">
    <property type="entry name" value="Vaccinia Virus protein VP39"/>
    <property type="match status" value="2"/>
</dbReference>
<dbReference type="InterPro" id="IPR041698">
    <property type="entry name" value="Methyltransf_25"/>
</dbReference>
<dbReference type="Pfam" id="PF13649">
    <property type="entry name" value="Methyltransf_25"/>
    <property type="match status" value="1"/>
</dbReference>
<dbReference type="InterPro" id="IPR025714">
    <property type="entry name" value="Methyltranfer_dom"/>
</dbReference>
<evidence type="ECO:0000259" key="10">
    <source>
        <dbReference type="Pfam" id="PF13847"/>
    </source>
</evidence>
<evidence type="ECO:0000256" key="1">
    <source>
        <dbReference type="ARBA" id="ARBA00004969"/>
    </source>
</evidence>
<keyword evidence="3" id="KW-0489">Methyltransferase</keyword>
<dbReference type="EMBL" id="JALJOQ010000081">
    <property type="protein sequence ID" value="KAK9800739.1"/>
    <property type="molecule type" value="Genomic_DNA"/>
</dbReference>
<dbReference type="AlphaFoldDB" id="A0AAW1P0H0"/>
<evidence type="ECO:0000313" key="12">
    <source>
        <dbReference type="Proteomes" id="UP001465755"/>
    </source>
</evidence>
<dbReference type="CDD" id="cd02440">
    <property type="entry name" value="AdoMet_MTases"/>
    <property type="match status" value="2"/>
</dbReference>
<feature type="domain" description="Methyltransferase" evidence="10">
    <location>
        <begin position="284"/>
        <end position="391"/>
    </location>
</feature>
<evidence type="ECO:0000256" key="7">
    <source>
        <dbReference type="ARBA" id="ARBA00047622"/>
    </source>
</evidence>
<evidence type="ECO:0000256" key="8">
    <source>
        <dbReference type="ARBA" id="ARBA00047841"/>
    </source>
</evidence>
<dbReference type="GO" id="GO:0032259">
    <property type="term" value="P:methylation"/>
    <property type="evidence" value="ECO:0007669"/>
    <property type="project" value="UniProtKB-KW"/>
</dbReference>